<dbReference type="CDD" id="cd00383">
    <property type="entry name" value="trans_reg_C"/>
    <property type="match status" value="1"/>
</dbReference>
<evidence type="ECO:0000259" key="4">
    <source>
        <dbReference type="PROSITE" id="PS50110"/>
    </source>
</evidence>
<sequence length="248" mass="27573">MNAPCVLAVDDEPEVLALISSALVAEGYHVVTAGSVAEFQVQDARRDVDIYIIDISLPDGSGFNIIKKIRQKSDRGIIVLSGRGSETDHVVGLEIGADDYVTKPFRLRELAARVNAVCRRTSSKIPISHSKGGIRALSDENSVSRELEPNLSFGIYRLNFPARRVWTLNMVEIDLTTAEFELLSVLIRKRNNVMSRGQIMNAIKGQDWEVYDRTVDGLISRLRKKLPPPEGVPHYIRTVHGIGYTFTA</sequence>
<dbReference type="GO" id="GO:0000156">
    <property type="term" value="F:phosphorelay response regulator activity"/>
    <property type="evidence" value="ECO:0007669"/>
    <property type="project" value="TreeGrafter"/>
</dbReference>
<feature type="domain" description="Response regulatory" evidence="4">
    <location>
        <begin position="5"/>
        <end position="118"/>
    </location>
</feature>
<dbReference type="AlphaFoldDB" id="A0A4Z1CKB1"/>
<feature type="modified residue" description="4-aspartylphosphate" evidence="2">
    <location>
        <position position="54"/>
    </location>
</feature>
<dbReference type="Gene3D" id="3.40.50.2300">
    <property type="match status" value="1"/>
</dbReference>
<dbReference type="GO" id="GO:0000976">
    <property type="term" value="F:transcription cis-regulatory region binding"/>
    <property type="evidence" value="ECO:0007669"/>
    <property type="project" value="TreeGrafter"/>
</dbReference>
<evidence type="ECO:0000256" key="2">
    <source>
        <dbReference type="PROSITE-ProRule" id="PRU00169"/>
    </source>
</evidence>
<dbReference type="InterPro" id="IPR039420">
    <property type="entry name" value="WalR-like"/>
</dbReference>
<dbReference type="SMART" id="SM00448">
    <property type="entry name" value="REC"/>
    <property type="match status" value="1"/>
</dbReference>
<dbReference type="GO" id="GO:0005829">
    <property type="term" value="C:cytosol"/>
    <property type="evidence" value="ECO:0007669"/>
    <property type="project" value="TreeGrafter"/>
</dbReference>
<evidence type="ECO:0000259" key="5">
    <source>
        <dbReference type="PROSITE" id="PS51755"/>
    </source>
</evidence>
<dbReference type="Pfam" id="PF00486">
    <property type="entry name" value="Trans_reg_C"/>
    <property type="match status" value="1"/>
</dbReference>
<dbReference type="SMART" id="SM00862">
    <property type="entry name" value="Trans_reg_C"/>
    <property type="match status" value="1"/>
</dbReference>
<dbReference type="PROSITE" id="PS50110">
    <property type="entry name" value="RESPONSE_REGULATORY"/>
    <property type="match status" value="1"/>
</dbReference>
<dbReference type="GO" id="GO:0006355">
    <property type="term" value="P:regulation of DNA-templated transcription"/>
    <property type="evidence" value="ECO:0007669"/>
    <property type="project" value="InterPro"/>
</dbReference>
<comment type="caution">
    <text evidence="6">The sequence shown here is derived from an EMBL/GenBank/DDBJ whole genome shotgun (WGS) entry which is preliminary data.</text>
</comment>
<proteinExistence type="predicted"/>
<feature type="domain" description="OmpR/PhoB-type" evidence="5">
    <location>
        <begin position="148"/>
        <end position="248"/>
    </location>
</feature>
<dbReference type="Gene3D" id="6.10.250.690">
    <property type="match status" value="1"/>
</dbReference>
<dbReference type="InterPro" id="IPR036388">
    <property type="entry name" value="WH-like_DNA-bd_sf"/>
</dbReference>
<evidence type="ECO:0000256" key="1">
    <source>
        <dbReference type="ARBA" id="ARBA00023125"/>
    </source>
</evidence>
<dbReference type="Pfam" id="PF00072">
    <property type="entry name" value="Response_reg"/>
    <property type="match status" value="1"/>
</dbReference>
<keyword evidence="1 3" id="KW-0238">DNA-binding</keyword>
<dbReference type="EMBL" id="SRPG01000258">
    <property type="protein sequence ID" value="TGN49293.1"/>
    <property type="molecule type" value="Genomic_DNA"/>
</dbReference>
<gene>
    <name evidence="6" type="ORF">E4L95_18370</name>
</gene>
<dbReference type="OrthoDB" id="9802426at2"/>
<dbReference type="PANTHER" id="PTHR48111">
    <property type="entry name" value="REGULATOR OF RPOS"/>
    <property type="match status" value="1"/>
</dbReference>
<dbReference type="InterPro" id="IPR016032">
    <property type="entry name" value="Sig_transdc_resp-reg_C-effctor"/>
</dbReference>
<dbReference type="SUPFAM" id="SSF52172">
    <property type="entry name" value="CheY-like"/>
    <property type="match status" value="1"/>
</dbReference>
<dbReference type="InterPro" id="IPR011006">
    <property type="entry name" value="CheY-like_superfamily"/>
</dbReference>
<feature type="DNA-binding region" description="OmpR/PhoB-type" evidence="3">
    <location>
        <begin position="148"/>
        <end position="248"/>
    </location>
</feature>
<accession>A0A4Z1CKB1</accession>
<keyword evidence="7" id="KW-1185">Reference proteome</keyword>
<evidence type="ECO:0000313" key="7">
    <source>
        <dbReference type="Proteomes" id="UP000297972"/>
    </source>
</evidence>
<dbReference type="RefSeq" id="WP_135818819.1">
    <property type="nucleotide sequence ID" value="NZ_SRPG01000258.1"/>
</dbReference>
<keyword evidence="2" id="KW-0597">Phosphoprotein</keyword>
<evidence type="ECO:0000256" key="3">
    <source>
        <dbReference type="PROSITE-ProRule" id="PRU01091"/>
    </source>
</evidence>
<protein>
    <submittedName>
        <fullName evidence="6">Response regulator transcription factor</fullName>
    </submittedName>
</protein>
<dbReference type="GO" id="GO:0032993">
    <property type="term" value="C:protein-DNA complex"/>
    <property type="evidence" value="ECO:0007669"/>
    <property type="project" value="TreeGrafter"/>
</dbReference>
<dbReference type="InterPro" id="IPR001867">
    <property type="entry name" value="OmpR/PhoB-type_DNA-bd"/>
</dbReference>
<organism evidence="6 7">
    <name type="scientific">Paracoccus liaowanqingii</name>
    <dbReference type="NCBI Taxonomy" id="2560053"/>
    <lineage>
        <taxon>Bacteria</taxon>
        <taxon>Pseudomonadati</taxon>
        <taxon>Pseudomonadota</taxon>
        <taxon>Alphaproteobacteria</taxon>
        <taxon>Rhodobacterales</taxon>
        <taxon>Paracoccaceae</taxon>
        <taxon>Paracoccus</taxon>
    </lineage>
</organism>
<dbReference type="Proteomes" id="UP000297972">
    <property type="component" value="Unassembled WGS sequence"/>
</dbReference>
<dbReference type="InterPro" id="IPR001789">
    <property type="entry name" value="Sig_transdc_resp-reg_receiver"/>
</dbReference>
<evidence type="ECO:0000313" key="6">
    <source>
        <dbReference type="EMBL" id="TGN49293.1"/>
    </source>
</evidence>
<dbReference type="Gene3D" id="1.10.10.10">
    <property type="entry name" value="Winged helix-like DNA-binding domain superfamily/Winged helix DNA-binding domain"/>
    <property type="match status" value="1"/>
</dbReference>
<dbReference type="SUPFAM" id="SSF46894">
    <property type="entry name" value="C-terminal effector domain of the bipartite response regulators"/>
    <property type="match status" value="1"/>
</dbReference>
<dbReference type="PROSITE" id="PS51755">
    <property type="entry name" value="OMPR_PHOB"/>
    <property type="match status" value="1"/>
</dbReference>
<name>A0A4Z1CKB1_9RHOB</name>
<reference evidence="6 7" key="1">
    <citation type="submission" date="2019-03" db="EMBL/GenBank/DDBJ databases">
        <authorList>
            <person name="Li J."/>
        </authorList>
    </citation>
    <scope>NUCLEOTIDE SEQUENCE [LARGE SCALE GENOMIC DNA]</scope>
    <source>
        <strain evidence="6 7">3058</strain>
    </source>
</reference>
<dbReference type="PANTHER" id="PTHR48111:SF58">
    <property type="entry name" value="TORCAD OPERON TRANSCRIPTIONAL REGULATORY PROTEIN TORR"/>
    <property type="match status" value="1"/>
</dbReference>